<name>A0ABP1FF39_9CHLO</name>
<feature type="region of interest" description="Disordered" evidence="2">
    <location>
        <begin position="272"/>
        <end position="294"/>
    </location>
</feature>
<evidence type="ECO:0000313" key="3">
    <source>
        <dbReference type="EMBL" id="CAL5218500.1"/>
    </source>
</evidence>
<keyword evidence="1" id="KW-0175">Coiled coil</keyword>
<dbReference type="EMBL" id="CAXHTA020000001">
    <property type="protein sequence ID" value="CAL5218500.1"/>
    <property type="molecule type" value="Genomic_DNA"/>
</dbReference>
<feature type="compositionally biased region" description="Gly residues" evidence="2">
    <location>
        <begin position="275"/>
        <end position="294"/>
    </location>
</feature>
<sequence length="294" mass="32110">MAQAEETRRRAEQDTQSQAMEIVSLRDRLAEAEESKGEARQKLGAAQEHVRHLEEVIARMEQDIDAARMEASEKRAEAQGLMGVAERYAQLTADLAAAQERAEAVEQALEERNAHAEAEQLLLHRVALSALLWPCRASRLWQSRRPLWASCRDQLTEVRASHTQLEQALAASTAESQATNEALRSFMACASSEALELAPRRCTQELATLNEELEEQTRMALAAQRAAESASAELAQGLQRQAAAEQQAAELEERFAAELAARQDTPQVTHRYEGGTAGRLGGYGAAGGSHPGGC</sequence>
<keyword evidence="4" id="KW-1185">Reference proteome</keyword>
<gene>
    <name evidence="3" type="primary">g186</name>
    <name evidence="3" type="ORF">VP750_LOCUS159</name>
</gene>
<evidence type="ECO:0000256" key="1">
    <source>
        <dbReference type="SAM" id="Coils"/>
    </source>
</evidence>
<evidence type="ECO:0000256" key="2">
    <source>
        <dbReference type="SAM" id="MobiDB-lite"/>
    </source>
</evidence>
<protein>
    <submittedName>
        <fullName evidence="3">G186 protein</fullName>
    </submittedName>
</protein>
<accession>A0ABP1FF39</accession>
<feature type="region of interest" description="Disordered" evidence="2">
    <location>
        <begin position="1"/>
        <end position="23"/>
    </location>
</feature>
<feature type="coiled-coil region" evidence="1">
    <location>
        <begin position="206"/>
        <end position="261"/>
    </location>
</feature>
<evidence type="ECO:0000313" key="4">
    <source>
        <dbReference type="Proteomes" id="UP001497392"/>
    </source>
</evidence>
<proteinExistence type="predicted"/>
<feature type="compositionally biased region" description="Basic and acidic residues" evidence="2">
    <location>
        <begin position="1"/>
        <end position="13"/>
    </location>
</feature>
<dbReference type="Proteomes" id="UP001497392">
    <property type="component" value="Unassembled WGS sequence"/>
</dbReference>
<comment type="caution">
    <text evidence="3">The sequence shown here is derived from an EMBL/GenBank/DDBJ whole genome shotgun (WGS) entry which is preliminary data.</text>
</comment>
<reference evidence="3 4" key="1">
    <citation type="submission" date="2024-06" db="EMBL/GenBank/DDBJ databases">
        <authorList>
            <person name="Kraege A."/>
            <person name="Thomma B."/>
        </authorList>
    </citation>
    <scope>NUCLEOTIDE SEQUENCE [LARGE SCALE GENOMIC DNA]</scope>
</reference>
<organism evidence="3 4">
    <name type="scientific">Coccomyxa viridis</name>
    <dbReference type="NCBI Taxonomy" id="1274662"/>
    <lineage>
        <taxon>Eukaryota</taxon>
        <taxon>Viridiplantae</taxon>
        <taxon>Chlorophyta</taxon>
        <taxon>core chlorophytes</taxon>
        <taxon>Trebouxiophyceae</taxon>
        <taxon>Trebouxiophyceae incertae sedis</taxon>
        <taxon>Coccomyxaceae</taxon>
        <taxon>Coccomyxa</taxon>
    </lineage>
</organism>